<protein>
    <submittedName>
        <fullName evidence="2">Uncharacterized protein</fullName>
    </submittedName>
</protein>
<keyword evidence="3" id="KW-1185">Reference proteome</keyword>
<evidence type="ECO:0000313" key="3">
    <source>
        <dbReference type="Proteomes" id="UP000832097"/>
    </source>
</evidence>
<accession>A0ABY4BUM2</accession>
<name>A0ABY4BUM2_9MICO</name>
<proteinExistence type="predicted"/>
<dbReference type="RefSeq" id="WP_243553864.1">
    <property type="nucleotide sequence ID" value="NZ_CP094528.1"/>
</dbReference>
<organism evidence="2 3">
    <name type="scientific">Agromyces larvae</name>
    <dbReference type="NCBI Taxonomy" id="2929802"/>
    <lineage>
        <taxon>Bacteria</taxon>
        <taxon>Bacillati</taxon>
        <taxon>Actinomycetota</taxon>
        <taxon>Actinomycetes</taxon>
        <taxon>Micrococcales</taxon>
        <taxon>Microbacteriaceae</taxon>
        <taxon>Agromyces</taxon>
    </lineage>
</organism>
<reference evidence="2 3" key="1">
    <citation type="submission" date="2022-03" db="EMBL/GenBank/DDBJ databases">
        <title>Mucilaginibacter sp. isolated from the gut of Protaetia brevitarsis seulensis larvae.</title>
        <authorList>
            <person name="Won M."/>
            <person name="Kim S.-J."/>
            <person name="Kwon S.-W."/>
        </authorList>
    </citation>
    <scope>NUCLEOTIDE SEQUENCE [LARGE SCALE GENOMIC DNA]</scope>
    <source>
        <strain evidence="2 3">CFWR-12</strain>
    </source>
</reference>
<feature type="region of interest" description="Disordered" evidence="1">
    <location>
        <begin position="170"/>
        <end position="197"/>
    </location>
</feature>
<dbReference type="Proteomes" id="UP000832097">
    <property type="component" value="Chromosome"/>
</dbReference>
<evidence type="ECO:0000313" key="2">
    <source>
        <dbReference type="EMBL" id="UOE42908.1"/>
    </source>
</evidence>
<evidence type="ECO:0000256" key="1">
    <source>
        <dbReference type="SAM" id="MobiDB-lite"/>
    </source>
</evidence>
<sequence>MRCAALAAENIAAYVRTLGDAVGKAWEEIGWLLGQMAAEIVLEVGVGVLLSVVTAGVGAAATAAKIAFTVARWAIRIAEVCHRLTTLIRGALTAARLTGRTAAHLVKDSIAAGVAGVASQIGYNELRTAIDPTYERQPLSDIAAGALIAGVVGGAGGVAKNVPAAKHLDGTENAAGAKKAGTDSADKAPAPRHPLDVGFGKRESSVITFGGVDYPKTSASNGKTTNVYDTSSIADADLERHVWAHARTLAGEARFEQMAAVVWTAVMPDGTHVTARQVSTAHIVGSTDRARWTIELWSGTLDRGGKRELKFK</sequence>
<gene>
    <name evidence="2" type="ORF">MTO99_11990</name>
</gene>
<dbReference type="EMBL" id="CP094528">
    <property type="protein sequence ID" value="UOE42908.1"/>
    <property type="molecule type" value="Genomic_DNA"/>
</dbReference>